<evidence type="ECO:0000256" key="1">
    <source>
        <dbReference type="SAM" id="MobiDB-lite"/>
    </source>
</evidence>
<accession>A0ABR3JK09</accession>
<sequence>MSSRAPVFEPIGLPAPSSTVTTITTHLTLTATALRLTTLSAPQPSTIGQLEISASSAFPSRIETTLQTTRSTPSLDPSAISQISTSKSKRVLAPVIGVLGALILLSLIAFIVIFHRRRRRFISQSTDHESGPSPLMKTLFSPDLLRRQSPPKDHQPEPIHAAIVTPFAVSDASTHQPSLNSHSKEVSVDRGLKDDLRGTTPAQAISVAQATLLKLQEHEAARDRQAVEPNLRNSLPPTVALEIASMREKIAVLEAWKSAWAQGRSDSPPPGYI</sequence>
<keyword evidence="2" id="KW-1133">Transmembrane helix</keyword>
<proteinExistence type="predicted"/>
<feature type="transmembrane region" description="Helical" evidence="2">
    <location>
        <begin position="91"/>
        <end position="114"/>
    </location>
</feature>
<gene>
    <name evidence="3" type="ORF">HGRIS_001721</name>
</gene>
<feature type="region of interest" description="Disordered" evidence="1">
    <location>
        <begin position="172"/>
        <end position="195"/>
    </location>
</feature>
<organism evidence="3 4">
    <name type="scientific">Hohenbuehelia grisea</name>
    <dbReference type="NCBI Taxonomy" id="104357"/>
    <lineage>
        <taxon>Eukaryota</taxon>
        <taxon>Fungi</taxon>
        <taxon>Dikarya</taxon>
        <taxon>Basidiomycota</taxon>
        <taxon>Agaricomycotina</taxon>
        <taxon>Agaricomycetes</taxon>
        <taxon>Agaricomycetidae</taxon>
        <taxon>Agaricales</taxon>
        <taxon>Pleurotineae</taxon>
        <taxon>Pleurotaceae</taxon>
        <taxon>Hohenbuehelia</taxon>
    </lineage>
</organism>
<feature type="compositionally biased region" description="Polar residues" evidence="1">
    <location>
        <begin position="172"/>
        <end position="181"/>
    </location>
</feature>
<feature type="compositionally biased region" description="Basic and acidic residues" evidence="1">
    <location>
        <begin position="182"/>
        <end position="195"/>
    </location>
</feature>
<evidence type="ECO:0000313" key="3">
    <source>
        <dbReference type="EMBL" id="KAL0955481.1"/>
    </source>
</evidence>
<dbReference type="Proteomes" id="UP001556367">
    <property type="component" value="Unassembled WGS sequence"/>
</dbReference>
<dbReference type="EMBL" id="JASNQZ010000006">
    <property type="protein sequence ID" value="KAL0955481.1"/>
    <property type="molecule type" value="Genomic_DNA"/>
</dbReference>
<keyword evidence="2" id="KW-0472">Membrane</keyword>
<evidence type="ECO:0000256" key="2">
    <source>
        <dbReference type="SAM" id="Phobius"/>
    </source>
</evidence>
<keyword evidence="2" id="KW-0812">Transmembrane</keyword>
<reference evidence="4" key="1">
    <citation type="submission" date="2024-06" db="EMBL/GenBank/DDBJ databases">
        <title>Multi-omics analyses provide insights into the biosynthesis of the anticancer antibiotic pleurotin in Hohenbuehelia grisea.</title>
        <authorList>
            <person name="Weaver J.A."/>
            <person name="Alberti F."/>
        </authorList>
    </citation>
    <scope>NUCLEOTIDE SEQUENCE [LARGE SCALE GENOMIC DNA]</scope>
    <source>
        <strain evidence="4">T-177</strain>
    </source>
</reference>
<keyword evidence="4" id="KW-1185">Reference proteome</keyword>
<protein>
    <submittedName>
        <fullName evidence="3">Uncharacterized protein</fullName>
    </submittedName>
</protein>
<evidence type="ECO:0000313" key="4">
    <source>
        <dbReference type="Proteomes" id="UP001556367"/>
    </source>
</evidence>
<name>A0ABR3JK09_9AGAR</name>
<comment type="caution">
    <text evidence="3">The sequence shown here is derived from an EMBL/GenBank/DDBJ whole genome shotgun (WGS) entry which is preliminary data.</text>
</comment>